<sequence>MSGPLRHRDGGQWLASFAERVDVSCPRCGRAGVVRATWAQRQWTVVFRCTHCQLDAHSERDDWLGQVRLVGRRPCGYCGHQWLCVNQIHSGAGAIPIQLDEHRRTPSVDPVPAHCPICHRSSEVAVQAQRERDREGHDPHFGLPLRLTERTRAGLLWAYNAEHIDELRRYIAADQRERYRATSNKSMISRLPTWMKLARHRAMTLKALDRLAAKLDAPRVS</sequence>
<dbReference type="RefSeq" id="WP_057941898.1">
    <property type="nucleotide sequence ID" value="NZ_CP011131.1"/>
</dbReference>
<name>A0ABY3XGC8_9GAMM</name>
<evidence type="ECO:0000313" key="2">
    <source>
        <dbReference type="Proteomes" id="UP000829194"/>
    </source>
</evidence>
<gene>
    <name evidence="1" type="ORF">MOV92_05400</name>
</gene>
<protein>
    <submittedName>
        <fullName evidence="1">Uncharacterized protein</fullName>
    </submittedName>
</protein>
<proteinExistence type="predicted"/>
<reference evidence="1 2" key="1">
    <citation type="submission" date="2022-03" db="EMBL/GenBank/DDBJ databases">
        <title>Complete genome sequence of Lysobacter capsici VKM B-2533 and Lysobacter gummosus 10.1.1, promising sources of lytic agents.</title>
        <authorList>
            <person name="Tarlachkov S.V."/>
            <person name="Kudryakova I.V."/>
            <person name="Afoshin A.S."/>
            <person name="Leontyevskaya E.A."/>
            <person name="Leontyevskaya N.V."/>
        </authorList>
    </citation>
    <scope>NUCLEOTIDE SEQUENCE [LARGE SCALE GENOMIC DNA]</scope>
    <source>
        <strain evidence="1 2">10.1.1</strain>
    </source>
</reference>
<accession>A0ABY3XGC8</accession>
<dbReference type="Proteomes" id="UP000829194">
    <property type="component" value="Chromosome"/>
</dbReference>
<organism evidence="1 2">
    <name type="scientific">Lysobacter gummosus</name>
    <dbReference type="NCBI Taxonomy" id="262324"/>
    <lineage>
        <taxon>Bacteria</taxon>
        <taxon>Pseudomonadati</taxon>
        <taxon>Pseudomonadota</taxon>
        <taxon>Gammaproteobacteria</taxon>
        <taxon>Lysobacterales</taxon>
        <taxon>Lysobacteraceae</taxon>
        <taxon>Lysobacter</taxon>
    </lineage>
</organism>
<dbReference type="EMBL" id="CP093547">
    <property type="protein sequence ID" value="UNP30696.1"/>
    <property type="molecule type" value="Genomic_DNA"/>
</dbReference>
<keyword evidence="2" id="KW-1185">Reference proteome</keyword>
<evidence type="ECO:0000313" key="1">
    <source>
        <dbReference type="EMBL" id="UNP30696.1"/>
    </source>
</evidence>